<name>A0ABD0NB85_CIRMR</name>
<feature type="non-terminal residue" evidence="5">
    <location>
        <position position="56"/>
    </location>
</feature>
<dbReference type="GO" id="GO:0005524">
    <property type="term" value="F:ATP binding"/>
    <property type="evidence" value="ECO:0007669"/>
    <property type="project" value="UniProtKB-KW"/>
</dbReference>
<dbReference type="InterPro" id="IPR011009">
    <property type="entry name" value="Kinase-like_dom_sf"/>
</dbReference>
<evidence type="ECO:0000256" key="3">
    <source>
        <dbReference type="ARBA" id="ARBA00022840"/>
    </source>
</evidence>
<evidence type="ECO:0000256" key="1">
    <source>
        <dbReference type="ARBA" id="ARBA00004308"/>
    </source>
</evidence>
<dbReference type="Proteomes" id="UP001529510">
    <property type="component" value="Unassembled WGS sequence"/>
</dbReference>
<sequence length="56" mass="6068">ALEMESLIDMATQVADGMAYLEANNSIHRDLAARNVLVGEGYVCKIADFGLARVIK</sequence>
<dbReference type="AlphaFoldDB" id="A0ABD0NB85"/>
<dbReference type="PROSITE" id="PS50011">
    <property type="entry name" value="PROTEIN_KINASE_DOM"/>
    <property type="match status" value="1"/>
</dbReference>
<evidence type="ECO:0000313" key="5">
    <source>
        <dbReference type="EMBL" id="KAL0158517.1"/>
    </source>
</evidence>
<protein>
    <recommendedName>
        <fullName evidence="4">Protein kinase domain-containing protein</fullName>
    </recommendedName>
</protein>
<gene>
    <name evidence="5" type="ORF">M9458_046593</name>
</gene>
<comment type="subcellular location">
    <subcellularLocation>
        <location evidence="1">Endomembrane system</location>
    </subcellularLocation>
</comment>
<dbReference type="GO" id="GO:0012505">
    <property type="term" value="C:endomembrane system"/>
    <property type="evidence" value="ECO:0007669"/>
    <property type="project" value="UniProtKB-SubCell"/>
</dbReference>
<dbReference type="SUPFAM" id="SSF56112">
    <property type="entry name" value="Protein kinase-like (PK-like)"/>
    <property type="match status" value="1"/>
</dbReference>
<dbReference type="InterPro" id="IPR050122">
    <property type="entry name" value="RTK"/>
</dbReference>
<dbReference type="InterPro" id="IPR001245">
    <property type="entry name" value="Ser-Thr/Tyr_kinase_cat_dom"/>
</dbReference>
<dbReference type="EMBL" id="JAMKFB020000023">
    <property type="protein sequence ID" value="KAL0158517.1"/>
    <property type="molecule type" value="Genomic_DNA"/>
</dbReference>
<reference evidence="5 6" key="1">
    <citation type="submission" date="2024-05" db="EMBL/GenBank/DDBJ databases">
        <title>Genome sequencing and assembly of Indian major carp, Cirrhinus mrigala (Hamilton, 1822).</title>
        <authorList>
            <person name="Mohindra V."/>
            <person name="Chowdhury L.M."/>
            <person name="Lal K."/>
            <person name="Jena J.K."/>
        </authorList>
    </citation>
    <scope>NUCLEOTIDE SEQUENCE [LARGE SCALE GENOMIC DNA]</scope>
    <source>
        <strain evidence="5">CM1030</strain>
        <tissue evidence="5">Blood</tissue>
    </source>
</reference>
<keyword evidence="6" id="KW-1185">Reference proteome</keyword>
<organism evidence="5 6">
    <name type="scientific">Cirrhinus mrigala</name>
    <name type="common">Mrigala</name>
    <dbReference type="NCBI Taxonomy" id="683832"/>
    <lineage>
        <taxon>Eukaryota</taxon>
        <taxon>Metazoa</taxon>
        <taxon>Chordata</taxon>
        <taxon>Craniata</taxon>
        <taxon>Vertebrata</taxon>
        <taxon>Euteleostomi</taxon>
        <taxon>Actinopterygii</taxon>
        <taxon>Neopterygii</taxon>
        <taxon>Teleostei</taxon>
        <taxon>Ostariophysi</taxon>
        <taxon>Cypriniformes</taxon>
        <taxon>Cyprinidae</taxon>
        <taxon>Labeoninae</taxon>
        <taxon>Labeonini</taxon>
        <taxon>Cirrhinus</taxon>
    </lineage>
</organism>
<evidence type="ECO:0000256" key="2">
    <source>
        <dbReference type="ARBA" id="ARBA00022741"/>
    </source>
</evidence>
<evidence type="ECO:0000259" key="4">
    <source>
        <dbReference type="PROSITE" id="PS50011"/>
    </source>
</evidence>
<dbReference type="PANTHER" id="PTHR24416:SF600">
    <property type="entry name" value="PDGF- AND VEGF-RECEPTOR RELATED, ISOFORM J"/>
    <property type="match status" value="1"/>
</dbReference>
<proteinExistence type="predicted"/>
<accession>A0ABD0NB85</accession>
<evidence type="ECO:0000313" key="6">
    <source>
        <dbReference type="Proteomes" id="UP001529510"/>
    </source>
</evidence>
<dbReference type="Pfam" id="PF07714">
    <property type="entry name" value="PK_Tyr_Ser-Thr"/>
    <property type="match status" value="1"/>
</dbReference>
<dbReference type="InterPro" id="IPR000719">
    <property type="entry name" value="Prot_kinase_dom"/>
</dbReference>
<comment type="caution">
    <text evidence="5">The sequence shown here is derived from an EMBL/GenBank/DDBJ whole genome shotgun (WGS) entry which is preliminary data.</text>
</comment>
<dbReference type="Gene3D" id="1.10.510.10">
    <property type="entry name" value="Transferase(Phosphotransferase) domain 1"/>
    <property type="match status" value="1"/>
</dbReference>
<dbReference type="PANTHER" id="PTHR24416">
    <property type="entry name" value="TYROSINE-PROTEIN KINASE RECEPTOR"/>
    <property type="match status" value="1"/>
</dbReference>
<feature type="domain" description="Protein kinase" evidence="4">
    <location>
        <begin position="1"/>
        <end position="56"/>
    </location>
</feature>
<keyword evidence="2" id="KW-0547">Nucleotide-binding</keyword>
<keyword evidence="3" id="KW-0067">ATP-binding</keyword>
<feature type="non-terminal residue" evidence="5">
    <location>
        <position position="1"/>
    </location>
</feature>